<feature type="signal peptide" evidence="1">
    <location>
        <begin position="1"/>
        <end position="30"/>
    </location>
</feature>
<sequence length="59" mass="5919">MTMTTPNNARKAGFLGRAIAVFGAASAAAAAVEGGRRPRATDLGTLGIDAATFGKVGRR</sequence>
<dbReference type="EMBL" id="MKIP01000037">
    <property type="protein sequence ID" value="OLP60362.1"/>
    <property type="molecule type" value="Genomic_DNA"/>
</dbReference>
<evidence type="ECO:0000256" key="1">
    <source>
        <dbReference type="SAM" id="SignalP"/>
    </source>
</evidence>
<accession>A0A1Q9AY37</accession>
<reference evidence="2 3" key="1">
    <citation type="submission" date="2016-09" db="EMBL/GenBank/DDBJ databases">
        <title>Rhizobium sp. nov., a novel species isolated from the rice rhizosphere.</title>
        <authorList>
            <person name="Zhao J."/>
            <person name="Zhang X."/>
        </authorList>
    </citation>
    <scope>NUCLEOTIDE SEQUENCE [LARGE SCALE GENOMIC DNA]</scope>
    <source>
        <strain evidence="2 3">1.7048</strain>
    </source>
</reference>
<protein>
    <submittedName>
        <fullName evidence="2">Uncharacterized protein</fullName>
    </submittedName>
</protein>
<evidence type="ECO:0000313" key="2">
    <source>
        <dbReference type="EMBL" id="OLP60362.1"/>
    </source>
</evidence>
<keyword evidence="3" id="KW-1185">Reference proteome</keyword>
<gene>
    <name evidence="2" type="ORF">BJF93_15535</name>
</gene>
<keyword evidence="1" id="KW-0732">Signal</keyword>
<organism evidence="2 3">
    <name type="scientific">Xaviernesmea oryzae</name>
    <dbReference type="NCBI Taxonomy" id="464029"/>
    <lineage>
        <taxon>Bacteria</taxon>
        <taxon>Pseudomonadati</taxon>
        <taxon>Pseudomonadota</taxon>
        <taxon>Alphaproteobacteria</taxon>
        <taxon>Hyphomicrobiales</taxon>
        <taxon>Rhizobiaceae</taxon>
        <taxon>Rhizobium/Agrobacterium group</taxon>
        <taxon>Xaviernesmea</taxon>
    </lineage>
</organism>
<evidence type="ECO:0000313" key="3">
    <source>
        <dbReference type="Proteomes" id="UP000186364"/>
    </source>
</evidence>
<dbReference type="Proteomes" id="UP000186364">
    <property type="component" value="Unassembled WGS sequence"/>
</dbReference>
<comment type="caution">
    <text evidence="2">The sequence shown here is derived from an EMBL/GenBank/DDBJ whole genome shotgun (WGS) entry which is preliminary data.</text>
</comment>
<dbReference type="AlphaFoldDB" id="A0A1Q9AY37"/>
<feature type="chain" id="PRO_5012525510" evidence="1">
    <location>
        <begin position="31"/>
        <end position="59"/>
    </location>
</feature>
<dbReference type="RefSeq" id="WP_075627380.1">
    <property type="nucleotide sequence ID" value="NZ_FOAM01000001.1"/>
</dbReference>
<proteinExistence type="predicted"/>
<name>A0A1Q9AY37_9HYPH</name>